<dbReference type="InterPro" id="IPR018490">
    <property type="entry name" value="cNMP-bd_dom_sf"/>
</dbReference>
<keyword evidence="1" id="KW-0805">Transcription regulation</keyword>
<accession>A0A7X0MMM4</accession>
<dbReference type="SUPFAM" id="SSF51206">
    <property type="entry name" value="cAMP-binding domain-like"/>
    <property type="match status" value="1"/>
</dbReference>
<dbReference type="InterPro" id="IPR036388">
    <property type="entry name" value="WH-like_DNA-bd_sf"/>
</dbReference>
<dbReference type="SMART" id="SM00419">
    <property type="entry name" value="HTH_CRP"/>
    <property type="match status" value="1"/>
</dbReference>
<dbReference type="InterPro" id="IPR014710">
    <property type="entry name" value="RmlC-like_jellyroll"/>
</dbReference>
<dbReference type="Pfam" id="PF00027">
    <property type="entry name" value="cNMP_binding"/>
    <property type="match status" value="1"/>
</dbReference>
<evidence type="ECO:0000313" key="6">
    <source>
        <dbReference type="Proteomes" id="UP000522313"/>
    </source>
</evidence>
<dbReference type="GO" id="GO:0003677">
    <property type="term" value="F:DNA binding"/>
    <property type="evidence" value="ECO:0007669"/>
    <property type="project" value="UniProtKB-KW"/>
</dbReference>
<evidence type="ECO:0000256" key="3">
    <source>
        <dbReference type="ARBA" id="ARBA00023163"/>
    </source>
</evidence>
<comment type="caution">
    <text evidence="5">The sequence shown here is derived from an EMBL/GenBank/DDBJ whole genome shotgun (WGS) entry which is preliminary data.</text>
</comment>
<dbReference type="InterPro" id="IPR000595">
    <property type="entry name" value="cNMP-bd_dom"/>
</dbReference>
<evidence type="ECO:0000256" key="2">
    <source>
        <dbReference type="ARBA" id="ARBA00023125"/>
    </source>
</evidence>
<evidence type="ECO:0000256" key="1">
    <source>
        <dbReference type="ARBA" id="ARBA00023015"/>
    </source>
</evidence>
<dbReference type="Pfam" id="PF13545">
    <property type="entry name" value="HTH_Crp_2"/>
    <property type="match status" value="1"/>
</dbReference>
<organism evidence="5 6">
    <name type="scientific">Sphingomonas endophytica</name>
    <dbReference type="NCBI Taxonomy" id="869719"/>
    <lineage>
        <taxon>Bacteria</taxon>
        <taxon>Pseudomonadati</taxon>
        <taxon>Pseudomonadota</taxon>
        <taxon>Alphaproteobacteria</taxon>
        <taxon>Sphingomonadales</taxon>
        <taxon>Sphingomonadaceae</taxon>
        <taxon>Sphingomonas</taxon>
    </lineage>
</organism>
<dbReference type="Gene3D" id="1.10.10.10">
    <property type="entry name" value="Winged helix-like DNA-binding domain superfamily/Winged helix DNA-binding domain"/>
    <property type="match status" value="1"/>
</dbReference>
<dbReference type="EMBL" id="JACHBT010000006">
    <property type="protein sequence ID" value="MBB6504424.1"/>
    <property type="molecule type" value="Genomic_DNA"/>
</dbReference>
<dbReference type="Proteomes" id="UP000522313">
    <property type="component" value="Unassembled WGS sequence"/>
</dbReference>
<protein>
    <submittedName>
        <fullName evidence="5">CRP-like cAMP-binding protein</fullName>
    </submittedName>
</protein>
<dbReference type="InterPro" id="IPR036390">
    <property type="entry name" value="WH_DNA-bd_sf"/>
</dbReference>
<dbReference type="PROSITE" id="PS51063">
    <property type="entry name" value="HTH_CRP_2"/>
    <property type="match status" value="1"/>
</dbReference>
<dbReference type="InterPro" id="IPR012318">
    <property type="entry name" value="HTH_CRP"/>
</dbReference>
<reference evidence="5 6" key="1">
    <citation type="submission" date="2020-08" db="EMBL/GenBank/DDBJ databases">
        <title>The Agave Microbiome: Exploring the role of microbial communities in plant adaptations to desert environments.</title>
        <authorList>
            <person name="Partida-Martinez L.P."/>
        </authorList>
    </citation>
    <scope>NUCLEOTIDE SEQUENCE [LARGE SCALE GENOMIC DNA]</scope>
    <source>
        <strain evidence="5 6">AS3.13</strain>
    </source>
</reference>
<name>A0A7X0MMM4_9SPHN</name>
<dbReference type="RefSeq" id="WP_184504718.1">
    <property type="nucleotide sequence ID" value="NZ_JACHBT010000006.1"/>
</dbReference>
<reference evidence="5 6" key="2">
    <citation type="submission" date="2020-08" db="EMBL/GenBank/DDBJ databases">
        <authorList>
            <person name="Partida-Martinez L."/>
            <person name="Huntemann M."/>
            <person name="Clum A."/>
            <person name="Wang J."/>
            <person name="Palaniappan K."/>
            <person name="Ritter S."/>
            <person name="Chen I.-M."/>
            <person name="Stamatis D."/>
            <person name="Reddy T."/>
            <person name="O'Malley R."/>
            <person name="Daum C."/>
            <person name="Shapiro N."/>
            <person name="Ivanova N."/>
            <person name="Kyrpides N."/>
            <person name="Woyke T."/>
        </authorList>
    </citation>
    <scope>NUCLEOTIDE SEQUENCE [LARGE SCALE GENOMIC DNA]</scope>
    <source>
        <strain evidence="5 6">AS3.13</strain>
    </source>
</reference>
<dbReference type="Gene3D" id="2.60.120.10">
    <property type="entry name" value="Jelly Rolls"/>
    <property type="match status" value="1"/>
</dbReference>
<keyword evidence="2" id="KW-0238">DNA-binding</keyword>
<feature type="domain" description="HTH crp-type" evidence="4">
    <location>
        <begin position="148"/>
        <end position="222"/>
    </location>
</feature>
<proteinExistence type="predicted"/>
<gene>
    <name evidence="5" type="ORF">F4693_001394</name>
</gene>
<dbReference type="GO" id="GO:0006355">
    <property type="term" value="P:regulation of DNA-templated transcription"/>
    <property type="evidence" value="ECO:0007669"/>
    <property type="project" value="InterPro"/>
</dbReference>
<dbReference type="SUPFAM" id="SSF46785">
    <property type="entry name" value="Winged helix' DNA-binding domain"/>
    <property type="match status" value="1"/>
</dbReference>
<sequence length="238" mass="25821">MIRGQRRSDSPGMAVTRLMALAPLDGAALDALEQAMEDTRAVRVRRDIITEGREIVQAQLLLSGWAARVRLLPDGRRQFLSFLLPGDLIGACDHPHALAVSTVVAMSDVLVCPLPQAAAGSPLHVAYAISRAMDEGHLLAQITRLGRLNAQERISDLLLELHERLTLNGSATGNGFDLPLTQETLADALGLTSVHVNRMLQQARREGDLQWRVGHVKLTDPAGLARKIGHLPVRVTAQ</sequence>
<dbReference type="AlphaFoldDB" id="A0A7X0MMM4"/>
<keyword evidence="3" id="KW-0804">Transcription</keyword>
<dbReference type="CDD" id="cd00038">
    <property type="entry name" value="CAP_ED"/>
    <property type="match status" value="1"/>
</dbReference>
<evidence type="ECO:0000259" key="4">
    <source>
        <dbReference type="PROSITE" id="PS51063"/>
    </source>
</evidence>
<evidence type="ECO:0000313" key="5">
    <source>
        <dbReference type="EMBL" id="MBB6504424.1"/>
    </source>
</evidence>